<evidence type="ECO:0000256" key="2">
    <source>
        <dbReference type="ARBA" id="ARBA00022475"/>
    </source>
</evidence>
<gene>
    <name evidence="9" type="ORF">SAMN04488136_10586</name>
</gene>
<sequence>MNKPSSNQTSYSPEIKRNRGISPLWLLPIVTMLLAGWLVVKAIHDAGQSIQIHFAEAQGLIAGRTPIRYQGLEVGMVRDINLSDDLESIYVDADVYPEATQLLSKGTRFWLVKPTASLSGISGLDALVTGNYIAIQPSNIEEEPETVFTALERAPSDIVPKQGLNISLRSADLGGITVGSHIIYKKIPIGEVYNYQLDKDAKSVLIQASIQKEYSRLITDESRFWNVSGVGANIGFQGIDVKVDSLSSLIGGAIAVDSPDGGEPVKDNAQFKLYPDLKTAGRGIPVKIALPDDNGISRSGAPIMYRGIEIGQVTDLQLGKDKKNIVASAAIQPAFSDMLNSGTRFILEEAKVSLSGVEHIGNLVTGNFLTLVPGKGDRSRYFTAYRKSEIDRQLARSIAIQLDADNSFGLDAGANVLYRGFAVGNVSKVSLNNDKVRFDLLIDNKYANLIRTQSRFFVTGSASAELTESGLNVTVPPAKQLLTGSISFTSEGESSTKHEYTLFANQSLAELAKYNLSGSYKISLFANELPSISKGSPLLYRNLQVGKIDDFKLVSGGVVISATIENQYKYLITSQTVFWNRSGVDIEASLTEGVSVKAAPLKTLIQGGIAFDSMPGVENKQNAQWKLYPDLKSARKFGQLITLIAKGETSVTAGTPIKYNGVNIGEVSDVSPDFEHNRVVLKAHVLPAYSAKIARSGSYFWQQKPQVSLTGGVKNIEGLFAQAIHVKPGTGTARYDFTLSQSPFSQQGVMFSLQSERRGSVSEGTPVYYRDIEVGHVTKVKLGDFADRVLTTISIEPRYAYLVRRNTVFWNTSGVDISFGLSGADIKAGTIDSIVRGGITFATPEQKTLSPQAQAGQSFFLYPEPEETWTKWRTAIPKP</sequence>
<dbReference type="Proteomes" id="UP000198854">
    <property type="component" value="Unassembled WGS sequence"/>
</dbReference>
<feature type="domain" description="Mce/MlaD" evidence="8">
    <location>
        <begin position="519"/>
        <end position="577"/>
    </location>
</feature>
<dbReference type="InterPro" id="IPR051800">
    <property type="entry name" value="PqiA-PqiB_transport"/>
</dbReference>
<dbReference type="GO" id="GO:0005886">
    <property type="term" value="C:plasma membrane"/>
    <property type="evidence" value="ECO:0007669"/>
    <property type="project" value="UniProtKB-SubCell"/>
</dbReference>
<evidence type="ECO:0000256" key="7">
    <source>
        <dbReference type="SAM" id="Phobius"/>
    </source>
</evidence>
<feature type="domain" description="Mce/MlaD" evidence="8">
    <location>
        <begin position="283"/>
        <end position="374"/>
    </location>
</feature>
<keyword evidence="10" id="KW-1185">Reference proteome</keyword>
<evidence type="ECO:0000259" key="8">
    <source>
        <dbReference type="Pfam" id="PF02470"/>
    </source>
</evidence>
<evidence type="ECO:0000256" key="1">
    <source>
        <dbReference type="ARBA" id="ARBA00004533"/>
    </source>
</evidence>
<name>A0A1G7YGA2_9VIBR</name>
<dbReference type="PANTHER" id="PTHR30462">
    <property type="entry name" value="INTERMEMBRANE TRANSPORT PROTEIN PQIB-RELATED"/>
    <property type="match status" value="1"/>
</dbReference>
<reference evidence="9 10" key="1">
    <citation type="submission" date="2016-10" db="EMBL/GenBank/DDBJ databases">
        <authorList>
            <person name="de Groot N.N."/>
        </authorList>
    </citation>
    <scope>NUCLEOTIDE SEQUENCE [LARGE SCALE GENOMIC DNA]</scope>
    <source>
        <strain evidence="9 10">CGMCC 1.10228</strain>
    </source>
</reference>
<evidence type="ECO:0000313" key="9">
    <source>
        <dbReference type="EMBL" id="SDG94930.1"/>
    </source>
</evidence>
<dbReference type="RefSeq" id="WP_093270821.1">
    <property type="nucleotide sequence ID" value="NZ_FNDD01000005.1"/>
</dbReference>
<dbReference type="STRING" id="861298.SAMN04488136_10586"/>
<dbReference type="InterPro" id="IPR003399">
    <property type="entry name" value="Mce/MlaD"/>
</dbReference>
<dbReference type="EMBL" id="FNDD01000005">
    <property type="protein sequence ID" value="SDG94930.1"/>
    <property type="molecule type" value="Genomic_DNA"/>
</dbReference>
<feature type="domain" description="Mce/MlaD" evidence="8">
    <location>
        <begin position="752"/>
        <end position="808"/>
    </location>
</feature>
<proteinExistence type="predicted"/>
<evidence type="ECO:0000256" key="6">
    <source>
        <dbReference type="ARBA" id="ARBA00023136"/>
    </source>
</evidence>
<evidence type="ECO:0000256" key="3">
    <source>
        <dbReference type="ARBA" id="ARBA00022519"/>
    </source>
</evidence>
<comment type="subcellular location">
    <subcellularLocation>
        <location evidence="1">Cell inner membrane</location>
    </subcellularLocation>
</comment>
<evidence type="ECO:0000256" key="5">
    <source>
        <dbReference type="ARBA" id="ARBA00022989"/>
    </source>
</evidence>
<dbReference type="Pfam" id="PF02470">
    <property type="entry name" value="MlaD"/>
    <property type="match status" value="7"/>
</dbReference>
<accession>A0A1G7YGA2</accession>
<evidence type="ECO:0000256" key="4">
    <source>
        <dbReference type="ARBA" id="ARBA00022692"/>
    </source>
</evidence>
<keyword evidence="3" id="KW-0997">Cell inner membrane</keyword>
<dbReference type="OrthoDB" id="9806984at2"/>
<feature type="domain" description="Mce/MlaD" evidence="8">
    <location>
        <begin position="47"/>
        <end position="137"/>
    </location>
</feature>
<organism evidence="9 10">
    <name type="scientific">Vibrio xiamenensis</name>
    <dbReference type="NCBI Taxonomy" id="861298"/>
    <lineage>
        <taxon>Bacteria</taxon>
        <taxon>Pseudomonadati</taxon>
        <taxon>Pseudomonadota</taxon>
        <taxon>Gammaproteobacteria</taxon>
        <taxon>Vibrionales</taxon>
        <taxon>Vibrionaceae</taxon>
        <taxon>Vibrio</taxon>
    </lineage>
</organism>
<feature type="transmembrane region" description="Helical" evidence="7">
    <location>
        <begin position="21"/>
        <end position="40"/>
    </location>
</feature>
<evidence type="ECO:0000313" key="10">
    <source>
        <dbReference type="Proteomes" id="UP000198854"/>
    </source>
</evidence>
<feature type="domain" description="Mce/MlaD" evidence="8">
    <location>
        <begin position="163"/>
        <end position="223"/>
    </location>
</feature>
<feature type="domain" description="Mce/MlaD" evidence="8">
    <location>
        <begin position="649"/>
        <end position="698"/>
    </location>
</feature>
<protein>
    <submittedName>
        <fullName evidence="9">Paraquat-inducible protein B</fullName>
    </submittedName>
</protein>
<keyword evidence="4 7" id="KW-0812">Transmembrane</keyword>
<dbReference type="PANTHER" id="PTHR30462:SF0">
    <property type="entry name" value="INTERMEMBRANE TRANSPORT PROTEIN YEBT"/>
    <property type="match status" value="1"/>
</dbReference>
<keyword evidence="5 7" id="KW-1133">Transmembrane helix</keyword>
<feature type="domain" description="Mce/MlaD" evidence="8">
    <location>
        <begin position="398"/>
        <end position="461"/>
    </location>
</feature>
<keyword evidence="6 7" id="KW-0472">Membrane</keyword>
<keyword evidence="2" id="KW-1003">Cell membrane</keyword>
<dbReference type="AlphaFoldDB" id="A0A1G7YGA2"/>